<keyword evidence="3" id="KW-1185">Reference proteome</keyword>
<organism evidence="2 3">
    <name type="scientific">Hohenbuehelia grisea</name>
    <dbReference type="NCBI Taxonomy" id="104357"/>
    <lineage>
        <taxon>Eukaryota</taxon>
        <taxon>Fungi</taxon>
        <taxon>Dikarya</taxon>
        <taxon>Basidiomycota</taxon>
        <taxon>Agaricomycotina</taxon>
        <taxon>Agaricomycetes</taxon>
        <taxon>Agaricomycetidae</taxon>
        <taxon>Agaricales</taxon>
        <taxon>Pleurotineae</taxon>
        <taxon>Pleurotaceae</taxon>
        <taxon>Hohenbuehelia</taxon>
    </lineage>
</organism>
<sequence length="330" mass="36712">MMQKHIAVASPSHLSPFQVEAAQYIPANSPRDGFTLVFLHAMGLHKETFETVISKLLQPSPDLSIHDIWSIDNPNHGRSAERNKRTLSSPEWLDKWSASEYSRAVCSFLSATSHGVNFKERKLVGVAHSAGAASLMLLTQMEPKLSFHGLILLEPALLPPDKASTSYLTSLFSKMALSKRDTWENRRAAQADLITKPAFRGWELATVASFVENALRSSASSNTVTLACSRRQESAYFLNDDIVGATADAFQTVVQQNRVPIHLITCKRDEYKGKSDDMKQFQIESILKMTFSSVQHLDRGGHMYPQTEPVLTARAICNALSRLQTRGPRL</sequence>
<evidence type="ECO:0000313" key="3">
    <source>
        <dbReference type="Proteomes" id="UP001556367"/>
    </source>
</evidence>
<dbReference type="EMBL" id="JASNQZ010000001">
    <property type="protein sequence ID" value="KAL0960677.1"/>
    <property type="molecule type" value="Genomic_DNA"/>
</dbReference>
<accession>A0ABR3JZX8</accession>
<dbReference type="PANTHER" id="PTHR43798:SF33">
    <property type="entry name" value="HYDROLASE, PUTATIVE (AFU_ORTHOLOGUE AFUA_2G14860)-RELATED"/>
    <property type="match status" value="1"/>
</dbReference>
<feature type="domain" description="AB hydrolase-1" evidence="1">
    <location>
        <begin position="36"/>
        <end position="314"/>
    </location>
</feature>
<dbReference type="InterPro" id="IPR000073">
    <property type="entry name" value="AB_hydrolase_1"/>
</dbReference>
<gene>
    <name evidence="2" type="ORF">HGRIS_005706</name>
</gene>
<dbReference type="SUPFAM" id="SSF53474">
    <property type="entry name" value="alpha/beta-Hydrolases"/>
    <property type="match status" value="1"/>
</dbReference>
<comment type="caution">
    <text evidence="2">The sequence shown here is derived from an EMBL/GenBank/DDBJ whole genome shotgun (WGS) entry which is preliminary data.</text>
</comment>
<dbReference type="Gene3D" id="3.40.50.1820">
    <property type="entry name" value="alpha/beta hydrolase"/>
    <property type="match status" value="1"/>
</dbReference>
<dbReference type="PANTHER" id="PTHR43798">
    <property type="entry name" value="MONOACYLGLYCEROL LIPASE"/>
    <property type="match status" value="1"/>
</dbReference>
<evidence type="ECO:0000313" key="2">
    <source>
        <dbReference type="EMBL" id="KAL0960677.1"/>
    </source>
</evidence>
<dbReference type="InterPro" id="IPR050266">
    <property type="entry name" value="AB_hydrolase_sf"/>
</dbReference>
<evidence type="ECO:0000259" key="1">
    <source>
        <dbReference type="Pfam" id="PF12697"/>
    </source>
</evidence>
<dbReference type="InterPro" id="IPR029058">
    <property type="entry name" value="AB_hydrolase_fold"/>
</dbReference>
<dbReference type="Pfam" id="PF12697">
    <property type="entry name" value="Abhydrolase_6"/>
    <property type="match status" value="1"/>
</dbReference>
<proteinExistence type="predicted"/>
<dbReference type="Proteomes" id="UP001556367">
    <property type="component" value="Unassembled WGS sequence"/>
</dbReference>
<reference evidence="3" key="1">
    <citation type="submission" date="2024-06" db="EMBL/GenBank/DDBJ databases">
        <title>Multi-omics analyses provide insights into the biosynthesis of the anticancer antibiotic pleurotin in Hohenbuehelia grisea.</title>
        <authorList>
            <person name="Weaver J.A."/>
            <person name="Alberti F."/>
        </authorList>
    </citation>
    <scope>NUCLEOTIDE SEQUENCE [LARGE SCALE GENOMIC DNA]</scope>
    <source>
        <strain evidence="3">T-177</strain>
    </source>
</reference>
<protein>
    <recommendedName>
        <fullName evidence="1">AB hydrolase-1 domain-containing protein</fullName>
    </recommendedName>
</protein>
<name>A0ABR3JZX8_9AGAR</name>